<keyword evidence="8" id="KW-0539">Nucleus</keyword>
<keyword evidence="4 9" id="KW-0863">Zinc-finger</keyword>
<dbReference type="AlphaFoldDB" id="A0A7R9PUG8"/>
<dbReference type="SUPFAM" id="SSF56112">
    <property type="entry name" value="Protein kinase-like (PK-like)"/>
    <property type="match status" value="1"/>
</dbReference>
<organism evidence="14">
    <name type="scientific">Medioppia subpectinata</name>
    <dbReference type="NCBI Taxonomy" id="1979941"/>
    <lineage>
        <taxon>Eukaryota</taxon>
        <taxon>Metazoa</taxon>
        <taxon>Ecdysozoa</taxon>
        <taxon>Arthropoda</taxon>
        <taxon>Chelicerata</taxon>
        <taxon>Arachnida</taxon>
        <taxon>Acari</taxon>
        <taxon>Acariformes</taxon>
        <taxon>Sarcoptiformes</taxon>
        <taxon>Oribatida</taxon>
        <taxon>Brachypylina</taxon>
        <taxon>Oppioidea</taxon>
        <taxon>Oppiidae</taxon>
        <taxon>Medioppia</taxon>
    </lineage>
</organism>
<dbReference type="FunFam" id="3.30.160.60:FF:000012">
    <property type="entry name" value="RB-associated KRAB zinc finger protein-like"/>
    <property type="match status" value="1"/>
</dbReference>
<sequence>MALFKNEFQLSQHNKNVHQNIQFTCDFSECDKVFKSKQMLTRHKFIVHSYIDKNHKYFQCFWPKCQFKAITKSMLKTHQLNHSKIRQFKCDFNDCNKLYKQKSHLDRHKRITHLNERFVCDFNECYKTFTNKSYLSEHKNSVHLNERKFKCDEQNCGKIFKSKSNLLQHQRLHSGDKPFDCDFNGCNKSFAKKTQLQDHMNRHLNIKKFKCHFGDCNKEYAAKVDLKKHIMSVHCVHSMYSQSSRLCRTVVRTATPVGARSCAHFGDKQTIRTQFASKEHLKQSIESALSQTMFSTSKVVVDGRQTLLSTKQKVLLLCDPNEVIDFEDVFDPQVLKTCRKIGEGSYGEVFMAKDRTGKDVVIKVIALITNGGQEEEELFSHILPELVISKEFNKLKTGLTANRAPNYIHMLRVTATRGLFPQKLMDAWNAFDDEKTSENDDPNNYTEDQLYVVLQLANGGSDLEARQFESALETLSICAQLALSLAAAEMAYEFEHRDMHWGNVLVSTAHVSHLEYCVNGKSYSLRANGVFASLIDYSLSRMSSDGFVIYDDLEKYGDLFEGRGDYQFDVYRKMRVNNQNDWQKEEVFVEPNEESPKLNASPEVDVQ</sequence>
<dbReference type="Pfam" id="PF12330">
    <property type="entry name" value="Haspin_kinase"/>
    <property type="match status" value="1"/>
</dbReference>
<dbReference type="GO" id="GO:0005524">
    <property type="term" value="F:ATP binding"/>
    <property type="evidence" value="ECO:0007669"/>
    <property type="project" value="UniProtKB-UniRule"/>
</dbReference>
<evidence type="ECO:0000256" key="4">
    <source>
        <dbReference type="ARBA" id="ARBA00022771"/>
    </source>
</evidence>
<dbReference type="PANTHER" id="PTHR24419:SF18">
    <property type="entry name" value="SERINE_THREONINE-PROTEIN KINASE HASPIN"/>
    <property type="match status" value="1"/>
</dbReference>
<evidence type="ECO:0000256" key="5">
    <source>
        <dbReference type="ARBA" id="ARBA00022833"/>
    </source>
</evidence>
<dbReference type="PROSITE" id="PS00107">
    <property type="entry name" value="PROTEIN_KINASE_ATP"/>
    <property type="match status" value="1"/>
</dbReference>
<keyword evidence="15" id="KW-1185">Reference proteome</keyword>
<evidence type="ECO:0000256" key="7">
    <source>
        <dbReference type="ARBA" id="ARBA00023163"/>
    </source>
</evidence>
<evidence type="ECO:0000256" key="3">
    <source>
        <dbReference type="ARBA" id="ARBA00022737"/>
    </source>
</evidence>
<dbReference type="PROSITE" id="PS50157">
    <property type="entry name" value="ZINC_FINGER_C2H2_2"/>
    <property type="match status" value="6"/>
</dbReference>
<dbReference type="InterPro" id="IPR013087">
    <property type="entry name" value="Znf_C2H2_type"/>
</dbReference>
<dbReference type="Gene3D" id="3.30.200.20">
    <property type="entry name" value="Phosphorylase Kinase, domain 1"/>
    <property type="match status" value="1"/>
</dbReference>
<reference evidence="14" key="1">
    <citation type="submission" date="2020-11" db="EMBL/GenBank/DDBJ databases">
        <authorList>
            <person name="Tran Van P."/>
        </authorList>
    </citation>
    <scope>NUCLEOTIDE SEQUENCE</scope>
</reference>
<evidence type="ECO:0000256" key="10">
    <source>
        <dbReference type="PROSITE-ProRule" id="PRU10141"/>
    </source>
</evidence>
<evidence type="ECO:0000256" key="9">
    <source>
        <dbReference type="PROSITE-ProRule" id="PRU00042"/>
    </source>
</evidence>
<dbReference type="PROSITE" id="PS50011">
    <property type="entry name" value="PROTEIN_KINASE_DOM"/>
    <property type="match status" value="1"/>
</dbReference>
<evidence type="ECO:0000256" key="1">
    <source>
        <dbReference type="ARBA" id="ARBA00004123"/>
    </source>
</evidence>
<keyword evidence="6" id="KW-0805">Transcription regulation</keyword>
<evidence type="ECO:0000259" key="12">
    <source>
        <dbReference type="PROSITE" id="PS50011"/>
    </source>
</evidence>
<name>A0A7R9PUG8_9ACAR</name>
<dbReference type="GO" id="GO:0072354">
    <property type="term" value="F:histone H3T3 kinase activity"/>
    <property type="evidence" value="ECO:0007669"/>
    <property type="project" value="TreeGrafter"/>
</dbReference>
<feature type="domain" description="C2H2-type" evidence="13">
    <location>
        <begin position="149"/>
        <end position="178"/>
    </location>
</feature>
<feature type="domain" description="C2H2-type" evidence="13">
    <location>
        <begin position="209"/>
        <end position="234"/>
    </location>
</feature>
<evidence type="ECO:0000259" key="13">
    <source>
        <dbReference type="PROSITE" id="PS50157"/>
    </source>
</evidence>
<keyword evidence="2" id="KW-0479">Metal-binding</keyword>
<feature type="domain" description="C2H2-type" evidence="13">
    <location>
        <begin position="23"/>
        <end position="49"/>
    </location>
</feature>
<evidence type="ECO:0000256" key="2">
    <source>
        <dbReference type="ARBA" id="ARBA00022723"/>
    </source>
</evidence>
<evidence type="ECO:0000256" key="8">
    <source>
        <dbReference type="ARBA" id="ARBA00023242"/>
    </source>
</evidence>
<dbReference type="EMBL" id="OC855062">
    <property type="protein sequence ID" value="CAD7621130.1"/>
    <property type="molecule type" value="Genomic_DNA"/>
</dbReference>
<keyword evidence="3" id="KW-0677">Repeat</keyword>
<dbReference type="PANTHER" id="PTHR24419">
    <property type="entry name" value="INTERLEUKIN-1 RECEPTOR-ASSOCIATED KINASE"/>
    <property type="match status" value="1"/>
</dbReference>
<dbReference type="GO" id="GO:0005737">
    <property type="term" value="C:cytoplasm"/>
    <property type="evidence" value="ECO:0007669"/>
    <property type="project" value="TreeGrafter"/>
</dbReference>
<gene>
    <name evidence="14" type="ORF">OSB1V03_LOCUS1606</name>
</gene>
<evidence type="ECO:0008006" key="16">
    <source>
        <dbReference type="Google" id="ProtNLM"/>
    </source>
</evidence>
<evidence type="ECO:0000256" key="6">
    <source>
        <dbReference type="ARBA" id="ARBA00023015"/>
    </source>
</evidence>
<feature type="domain" description="C2H2-type" evidence="13">
    <location>
        <begin position="179"/>
        <end position="208"/>
    </location>
</feature>
<dbReference type="Gene3D" id="1.10.510.10">
    <property type="entry name" value="Transferase(Phosphotransferase) domain 1"/>
    <property type="match status" value="1"/>
</dbReference>
<dbReference type="Gene3D" id="3.30.160.60">
    <property type="entry name" value="Classic Zinc Finger"/>
    <property type="match status" value="4"/>
</dbReference>
<dbReference type="GO" id="GO:0008270">
    <property type="term" value="F:zinc ion binding"/>
    <property type="evidence" value="ECO:0007669"/>
    <property type="project" value="UniProtKB-KW"/>
</dbReference>
<keyword evidence="10" id="KW-0067">ATP-binding</keyword>
<evidence type="ECO:0000313" key="14">
    <source>
        <dbReference type="EMBL" id="CAD7621130.1"/>
    </source>
</evidence>
<dbReference type="SMART" id="SM00220">
    <property type="entry name" value="S_TKc"/>
    <property type="match status" value="1"/>
</dbReference>
<dbReference type="OrthoDB" id="6421756at2759"/>
<dbReference type="GO" id="GO:0035556">
    <property type="term" value="P:intracellular signal transduction"/>
    <property type="evidence" value="ECO:0007669"/>
    <property type="project" value="TreeGrafter"/>
</dbReference>
<dbReference type="GO" id="GO:0000278">
    <property type="term" value="P:mitotic cell cycle"/>
    <property type="evidence" value="ECO:0007669"/>
    <property type="project" value="TreeGrafter"/>
</dbReference>
<dbReference type="PROSITE" id="PS00028">
    <property type="entry name" value="ZINC_FINGER_C2H2_1"/>
    <property type="match status" value="6"/>
</dbReference>
<dbReference type="SMART" id="SM00355">
    <property type="entry name" value="ZnF_C2H2"/>
    <property type="match status" value="7"/>
</dbReference>
<keyword evidence="5" id="KW-0862">Zinc</keyword>
<proteinExistence type="predicted"/>
<dbReference type="FunFam" id="3.30.160.60:FF:000125">
    <property type="entry name" value="Putative zinc finger protein 143"/>
    <property type="match status" value="1"/>
</dbReference>
<dbReference type="GO" id="GO:0005634">
    <property type="term" value="C:nucleus"/>
    <property type="evidence" value="ECO:0007669"/>
    <property type="project" value="UniProtKB-SubCell"/>
</dbReference>
<feature type="binding site" evidence="10">
    <location>
        <position position="363"/>
    </location>
    <ligand>
        <name>ATP</name>
        <dbReference type="ChEBI" id="CHEBI:30616"/>
    </ligand>
</feature>
<keyword evidence="10" id="KW-0547">Nucleotide-binding</keyword>
<dbReference type="InterPro" id="IPR036236">
    <property type="entry name" value="Znf_C2H2_sf"/>
</dbReference>
<evidence type="ECO:0000256" key="11">
    <source>
        <dbReference type="SAM" id="MobiDB-lite"/>
    </source>
</evidence>
<dbReference type="InterPro" id="IPR000719">
    <property type="entry name" value="Prot_kinase_dom"/>
</dbReference>
<dbReference type="SUPFAM" id="SSF57667">
    <property type="entry name" value="beta-beta-alpha zinc fingers"/>
    <property type="match status" value="3"/>
</dbReference>
<evidence type="ECO:0000313" key="15">
    <source>
        <dbReference type="Proteomes" id="UP000759131"/>
    </source>
</evidence>
<accession>A0A7R9PUG8</accession>
<feature type="domain" description="C2H2-type" evidence="13">
    <location>
        <begin position="88"/>
        <end position="118"/>
    </location>
</feature>
<dbReference type="InterPro" id="IPR017441">
    <property type="entry name" value="Protein_kinase_ATP_BS"/>
</dbReference>
<dbReference type="EMBL" id="CAJPIZ010000487">
    <property type="protein sequence ID" value="CAG2101560.1"/>
    <property type="molecule type" value="Genomic_DNA"/>
</dbReference>
<comment type="subcellular location">
    <subcellularLocation>
        <location evidence="1">Nucleus</location>
    </subcellularLocation>
</comment>
<keyword evidence="7" id="KW-0804">Transcription</keyword>
<dbReference type="Pfam" id="PF00096">
    <property type="entry name" value="zf-C2H2"/>
    <property type="match status" value="4"/>
</dbReference>
<feature type="region of interest" description="Disordered" evidence="11">
    <location>
        <begin position="588"/>
        <end position="607"/>
    </location>
</feature>
<protein>
    <recommendedName>
        <fullName evidence="16">Non-specific serine/threonine protein kinase</fullName>
    </recommendedName>
</protein>
<dbReference type="InterPro" id="IPR011009">
    <property type="entry name" value="Kinase-like_dom_sf"/>
</dbReference>
<dbReference type="Proteomes" id="UP000759131">
    <property type="component" value="Unassembled WGS sequence"/>
</dbReference>
<feature type="domain" description="Protein kinase" evidence="12">
    <location>
        <begin position="335"/>
        <end position="607"/>
    </location>
</feature>
<feature type="domain" description="C2H2-type" evidence="13">
    <location>
        <begin position="118"/>
        <end position="148"/>
    </location>
</feature>